<evidence type="ECO:0000313" key="1">
    <source>
        <dbReference type="EMBL" id="TLX78751.1"/>
    </source>
</evidence>
<evidence type="ECO:0000313" key="2">
    <source>
        <dbReference type="Proteomes" id="UP000306635"/>
    </source>
</evidence>
<proteinExistence type="predicted"/>
<name>A0A5R9RAB0_9PSED</name>
<dbReference type="OrthoDB" id="7032203at2"/>
<dbReference type="RefSeq" id="WP_138521540.1">
    <property type="nucleotide sequence ID" value="NZ_JAOCBK010000005.1"/>
</dbReference>
<sequence length="73" mass="8177">MNFNYQEMLRIIRSASFNDEMASELLLELGRHAPACDLAYRFLDIAGHMSAEAKSLAALYQPMAAEKVSSPRN</sequence>
<dbReference type="Proteomes" id="UP000306635">
    <property type="component" value="Unassembled WGS sequence"/>
</dbReference>
<accession>A0A5R9RAB0</accession>
<gene>
    <name evidence="1" type="ORF">FAS41_09420</name>
</gene>
<dbReference type="EMBL" id="SWDV01000010">
    <property type="protein sequence ID" value="TLX78751.1"/>
    <property type="molecule type" value="Genomic_DNA"/>
</dbReference>
<comment type="caution">
    <text evidence="1">The sequence shown here is derived from an EMBL/GenBank/DDBJ whole genome shotgun (WGS) entry which is preliminary data.</text>
</comment>
<dbReference type="AlphaFoldDB" id="A0A5R9RAB0"/>
<protein>
    <submittedName>
        <fullName evidence="1">Uncharacterized protein</fullName>
    </submittedName>
</protein>
<keyword evidence="2" id="KW-1185">Reference proteome</keyword>
<reference evidence="1 2" key="1">
    <citation type="submission" date="2019-04" db="EMBL/GenBank/DDBJ databases">
        <authorList>
            <person name="Li M."/>
        </authorList>
    </citation>
    <scope>NUCLEOTIDE SEQUENCE [LARGE SCALE GENOMIC DNA]</scope>
    <source>
        <strain evidence="1 2">LAM1902</strain>
    </source>
</reference>
<organism evidence="1 2">
    <name type="scientific">Pseudomonas nicosulfuronedens</name>
    <dbReference type="NCBI Taxonomy" id="2571105"/>
    <lineage>
        <taxon>Bacteria</taxon>
        <taxon>Pseudomonadati</taxon>
        <taxon>Pseudomonadota</taxon>
        <taxon>Gammaproteobacteria</taxon>
        <taxon>Pseudomonadales</taxon>
        <taxon>Pseudomonadaceae</taxon>
        <taxon>Pseudomonas</taxon>
    </lineage>
</organism>